<feature type="domain" description="EamA" evidence="2">
    <location>
        <begin position="2"/>
        <end position="132"/>
    </location>
</feature>
<proteinExistence type="predicted"/>
<evidence type="ECO:0000256" key="1">
    <source>
        <dbReference type="SAM" id="Phobius"/>
    </source>
</evidence>
<feature type="transmembrane region" description="Helical" evidence="1">
    <location>
        <begin position="207"/>
        <end position="232"/>
    </location>
</feature>
<feature type="transmembrane region" description="Helical" evidence="1">
    <location>
        <begin position="30"/>
        <end position="47"/>
    </location>
</feature>
<dbReference type="GO" id="GO:0016020">
    <property type="term" value="C:membrane"/>
    <property type="evidence" value="ECO:0007669"/>
    <property type="project" value="InterPro"/>
</dbReference>
<reference evidence="3 4" key="1">
    <citation type="submission" date="2018-05" db="EMBL/GenBank/DDBJ databases">
        <title>The draft genome of strain NS-104.</title>
        <authorList>
            <person name="Hang P."/>
            <person name="Jiang J."/>
        </authorList>
    </citation>
    <scope>NUCLEOTIDE SEQUENCE [LARGE SCALE GENOMIC DNA]</scope>
    <source>
        <strain evidence="3 4">NS-104</strain>
    </source>
</reference>
<feature type="transmembrane region" description="Helical" evidence="1">
    <location>
        <begin position="117"/>
        <end position="138"/>
    </location>
</feature>
<evidence type="ECO:0000313" key="3">
    <source>
        <dbReference type="EMBL" id="PWE53972.1"/>
    </source>
</evidence>
<dbReference type="SUPFAM" id="SSF103481">
    <property type="entry name" value="Multidrug resistance efflux transporter EmrE"/>
    <property type="match status" value="2"/>
</dbReference>
<keyword evidence="1" id="KW-0472">Membrane</keyword>
<protein>
    <submittedName>
        <fullName evidence="3">EamA family transporter</fullName>
    </submittedName>
</protein>
<dbReference type="PANTHER" id="PTHR22911">
    <property type="entry name" value="ACYL-MALONYL CONDENSING ENZYME-RELATED"/>
    <property type="match status" value="1"/>
</dbReference>
<keyword evidence="4" id="KW-1185">Reference proteome</keyword>
<feature type="transmembrane region" description="Helical" evidence="1">
    <location>
        <begin position="87"/>
        <end position="110"/>
    </location>
</feature>
<feature type="transmembrane region" description="Helical" evidence="1">
    <location>
        <begin position="176"/>
        <end position="195"/>
    </location>
</feature>
<keyword evidence="1" id="KW-0812">Transmembrane</keyword>
<dbReference type="Pfam" id="PF00892">
    <property type="entry name" value="EamA"/>
    <property type="match status" value="2"/>
</dbReference>
<dbReference type="AlphaFoldDB" id="A0A2U2DKZ3"/>
<dbReference type="OrthoDB" id="8770617at2"/>
<dbReference type="InterPro" id="IPR000620">
    <property type="entry name" value="EamA_dom"/>
</dbReference>
<comment type="caution">
    <text evidence="3">The sequence shown here is derived from an EMBL/GenBank/DDBJ whole genome shotgun (WGS) entry which is preliminary data.</text>
</comment>
<keyword evidence="1" id="KW-1133">Transmembrane helix</keyword>
<name>A0A2U2DKZ3_9HYPH</name>
<dbReference type="Proteomes" id="UP000245252">
    <property type="component" value="Unassembled WGS sequence"/>
</dbReference>
<feature type="domain" description="EamA" evidence="2">
    <location>
        <begin position="146"/>
        <end position="278"/>
    </location>
</feature>
<dbReference type="PANTHER" id="PTHR22911:SF76">
    <property type="entry name" value="EAMA DOMAIN-CONTAINING PROTEIN"/>
    <property type="match status" value="1"/>
</dbReference>
<gene>
    <name evidence="3" type="ORF">DEM27_23310</name>
</gene>
<feature type="transmembrane region" description="Helical" evidence="1">
    <location>
        <begin position="239"/>
        <end position="256"/>
    </location>
</feature>
<evidence type="ECO:0000313" key="4">
    <source>
        <dbReference type="Proteomes" id="UP000245252"/>
    </source>
</evidence>
<feature type="transmembrane region" description="Helical" evidence="1">
    <location>
        <begin position="262"/>
        <end position="278"/>
    </location>
</feature>
<sequence>MIALLVGGAAIGGSPIFVRLSEVGPMATAFWRVALALVPLFAWARLAEQPGRSERPAGICDMLFLILPGVFLAADLAAWHLSLHMTSVANATLIANLAPIFVTIGGWLAFRARVSGIFVAGLATALIGIVVLKGGPAALGDGHVGGDATAIVAAIFYAGYILAIGRLRSRFSTLTIMLWSTGSAALCMLPLALAFEPTLMPVTLFGWAMLLGLALISHAGGQALIIYALAYLPPAFSSLTLLLQPVVAALLAWSILGESVGAMQAVGGAIVLAGILIARRG</sequence>
<dbReference type="InterPro" id="IPR037185">
    <property type="entry name" value="EmrE-like"/>
</dbReference>
<evidence type="ECO:0000259" key="2">
    <source>
        <dbReference type="Pfam" id="PF00892"/>
    </source>
</evidence>
<feature type="transmembrane region" description="Helical" evidence="1">
    <location>
        <begin position="144"/>
        <end position="164"/>
    </location>
</feature>
<organism evidence="3 4">
    <name type="scientific">Metarhizobium album</name>
    <dbReference type="NCBI Taxonomy" id="2182425"/>
    <lineage>
        <taxon>Bacteria</taxon>
        <taxon>Pseudomonadati</taxon>
        <taxon>Pseudomonadota</taxon>
        <taxon>Alphaproteobacteria</taxon>
        <taxon>Hyphomicrobiales</taxon>
        <taxon>Rhizobiaceae</taxon>
        <taxon>Metarhizobium</taxon>
    </lineage>
</organism>
<accession>A0A2U2DKZ3</accession>
<dbReference type="EMBL" id="QFBC01000013">
    <property type="protein sequence ID" value="PWE53972.1"/>
    <property type="molecule type" value="Genomic_DNA"/>
</dbReference>
<feature type="transmembrane region" description="Helical" evidence="1">
    <location>
        <begin position="59"/>
        <end position="81"/>
    </location>
</feature>